<dbReference type="GO" id="GO:0016787">
    <property type="term" value="F:hydrolase activity"/>
    <property type="evidence" value="ECO:0007669"/>
    <property type="project" value="UniProtKB-KW"/>
</dbReference>
<dbReference type="EMBL" id="QEKH01000062">
    <property type="protein sequence ID" value="PVY31160.1"/>
    <property type="molecule type" value="Genomic_DNA"/>
</dbReference>
<dbReference type="PANTHER" id="PTHR47406:SF2">
    <property type="entry name" value="ALPHA GLUCURONIDASE N-TERMINAL DOMAIN-CONTAINING PROTEIN"/>
    <property type="match status" value="1"/>
</dbReference>
<gene>
    <name evidence="2" type="ORF">C8D82_1622</name>
</gene>
<dbReference type="InterPro" id="IPR029018">
    <property type="entry name" value="Hex-like_dom2"/>
</dbReference>
<evidence type="ECO:0000313" key="2">
    <source>
        <dbReference type="EMBL" id="PVY31160.1"/>
    </source>
</evidence>
<keyword evidence="3" id="KW-1185">Reference proteome</keyword>
<dbReference type="InterPro" id="IPR032287">
    <property type="entry name" value="DUF4838"/>
</dbReference>
<dbReference type="Gene3D" id="3.30.379.10">
    <property type="entry name" value="Chitobiase/beta-hexosaminidase domain 2-like"/>
    <property type="match status" value="1"/>
</dbReference>
<name>A0A2U1AAH2_9BACT</name>
<proteinExistence type="predicted"/>
<comment type="caution">
    <text evidence="2">The sequence shown here is derived from an EMBL/GenBank/DDBJ whole genome shotgun (WGS) entry which is preliminary data.</text>
</comment>
<dbReference type="PANTHER" id="PTHR47406">
    <property type="entry name" value="COAGULATION FACTOR 5/8 TYPE, C-TERMINAL"/>
    <property type="match status" value="1"/>
</dbReference>
<organism evidence="2 3">
    <name type="scientific">Victivallis vadensis</name>
    <dbReference type="NCBI Taxonomy" id="172901"/>
    <lineage>
        <taxon>Bacteria</taxon>
        <taxon>Pseudomonadati</taxon>
        <taxon>Lentisphaerota</taxon>
        <taxon>Lentisphaeria</taxon>
        <taxon>Victivallales</taxon>
        <taxon>Victivallaceae</taxon>
        <taxon>Victivallis</taxon>
    </lineage>
</organism>
<dbReference type="AlphaFoldDB" id="A0A2U1AAH2"/>
<keyword evidence="1" id="KW-0378">Hydrolase</keyword>
<reference evidence="2 3" key="1">
    <citation type="submission" date="2018-04" db="EMBL/GenBank/DDBJ databases">
        <title>Genomic Encyclopedia of Type Strains, Phase IV (KMG-IV): sequencing the most valuable type-strain genomes for metagenomic binning, comparative biology and taxonomic classification.</title>
        <authorList>
            <person name="Goeker M."/>
        </authorList>
    </citation>
    <scope>NUCLEOTIDE SEQUENCE [LARGE SCALE GENOMIC DNA]</scope>
    <source>
        <strain evidence="2 3">DSM 14823</strain>
    </source>
</reference>
<dbReference type="Proteomes" id="UP000245959">
    <property type="component" value="Unassembled WGS sequence"/>
</dbReference>
<accession>A0A2U1AAH2</accession>
<dbReference type="Pfam" id="PF16126">
    <property type="entry name" value="DUF4838"/>
    <property type="match status" value="1"/>
</dbReference>
<protein>
    <submittedName>
        <fullName evidence="2">Uncharacterized protein DUF4838</fullName>
    </submittedName>
</protein>
<evidence type="ECO:0000256" key="1">
    <source>
        <dbReference type="ARBA" id="ARBA00022801"/>
    </source>
</evidence>
<dbReference type="GO" id="GO:0005975">
    <property type="term" value="P:carbohydrate metabolic process"/>
    <property type="evidence" value="ECO:0007669"/>
    <property type="project" value="UniProtKB-ARBA"/>
</dbReference>
<dbReference type="OrthoDB" id="1099022at2"/>
<sequence>MSIKSKIPIALLILLPALWASLFATEPVIITPERPSALAFPPGETVRYAAEFLRFHIEAATGKKLEIIPESEAERHPARIWIGNTRFAAKNLKEISFHPEELLIRSLGNDLILCGETTADGLDRGTLFAVYEYLERALGIRWFFADIPQLYPNGLGTEIPESNGLKLTGWDIREFPRCRQREGGISYYYEPAAVQKLWHPVLRFGSSRPHRNANHTQINWYNLYHQTHPEYFAKNAAGKTVFNTRLPHRNYICPGETGVLAQMIQNIADADAGKPPEKAWGPCPPEKNYVYFAFNDGMTLPKTCHCSTCIRLLRPDAPEAGQASELVFDFIRRYAEAIQIRWPERSLVTLAFHHYRKPPEKSAIPDNVNVTYVSKYMHYANHPDRWDEETSYIREWSRLLKNDPDRLRIWLNIVAPAQYTSQVPLFYPHLFRKWLRANLQYSDSYFINGLNPYLKRLNAAARRKAIATYPMVYLQSRLLWNPDADIDALLEDYTRKLYGPAGKTMREIYRIFCERWEKFAMQPDADEAGYIHSVRYPPDIIAQINALFAQAVSETEEDSVYRRRVELFRNHQWVPFMAEAGQPPDERGK</sequence>
<evidence type="ECO:0000313" key="3">
    <source>
        <dbReference type="Proteomes" id="UP000245959"/>
    </source>
</evidence>